<evidence type="ECO:0000256" key="2">
    <source>
        <dbReference type="SAM" id="SignalP"/>
    </source>
</evidence>
<reference evidence="3" key="1">
    <citation type="journal article" date="2020" name="Stud. Mycol.">
        <title>101 Dothideomycetes genomes: a test case for predicting lifestyles and emergence of pathogens.</title>
        <authorList>
            <person name="Haridas S."/>
            <person name="Albert R."/>
            <person name="Binder M."/>
            <person name="Bloem J."/>
            <person name="Labutti K."/>
            <person name="Salamov A."/>
            <person name="Andreopoulos B."/>
            <person name="Baker S."/>
            <person name="Barry K."/>
            <person name="Bills G."/>
            <person name="Bluhm B."/>
            <person name="Cannon C."/>
            <person name="Castanera R."/>
            <person name="Culley D."/>
            <person name="Daum C."/>
            <person name="Ezra D."/>
            <person name="Gonzalez J."/>
            <person name="Henrissat B."/>
            <person name="Kuo A."/>
            <person name="Liang C."/>
            <person name="Lipzen A."/>
            <person name="Lutzoni F."/>
            <person name="Magnuson J."/>
            <person name="Mondo S."/>
            <person name="Nolan M."/>
            <person name="Ohm R."/>
            <person name="Pangilinan J."/>
            <person name="Park H.-J."/>
            <person name="Ramirez L."/>
            <person name="Alfaro M."/>
            <person name="Sun H."/>
            <person name="Tritt A."/>
            <person name="Yoshinaga Y."/>
            <person name="Zwiers L.-H."/>
            <person name="Turgeon B."/>
            <person name="Goodwin S."/>
            <person name="Spatafora J."/>
            <person name="Crous P."/>
            <person name="Grigoriev I."/>
        </authorList>
    </citation>
    <scope>NUCLEOTIDE SEQUENCE</scope>
    <source>
        <strain evidence="3">CBS 109.77</strain>
    </source>
</reference>
<gene>
    <name evidence="3" type="ORF">K505DRAFT_326662</name>
</gene>
<evidence type="ECO:0008006" key="5">
    <source>
        <dbReference type="Google" id="ProtNLM"/>
    </source>
</evidence>
<proteinExistence type="predicted"/>
<evidence type="ECO:0000313" key="4">
    <source>
        <dbReference type="Proteomes" id="UP000799757"/>
    </source>
</evidence>
<feature type="region of interest" description="Disordered" evidence="1">
    <location>
        <begin position="67"/>
        <end position="92"/>
    </location>
</feature>
<name>A0A6A6X648_9PLEO</name>
<evidence type="ECO:0000313" key="3">
    <source>
        <dbReference type="EMBL" id="KAF2791721.1"/>
    </source>
</evidence>
<evidence type="ECO:0000256" key="1">
    <source>
        <dbReference type="SAM" id="MobiDB-lite"/>
    </source>
</evidence>
<dbReference type="AlphaFoldDB" id="A0A6A6X648"/>
<keyword evidence="4" id="KW-1185">Reference proteome</keyword>
<feature type="chain" id="PRO_5025423617" description="Secreted protein" evidence="2">
    <location>
        <begin position="25"/>
        <end position="92"/>
    </location>
</feature>
<keyword evidence="2" id="KW-0732">Signal</keyword>
<accession>A0A6A6X648</accession>
<sequence>MFIFLALDLLLLASTCSFLHLVGAIHLRHGSELPFLPDHTGLLPTFLLFLASRSPRYGLGKRLVTSKKAPAEASASRIRNSKGSASRRGRRA</sequence>
<protein>
    <recommendedName>
        <fullName evidence="5">Secreted protein</fullName>
    </recommendedName>
</protein>
<dbReference type="EMBL" id="MU002005">
    <property type="protein sequence ID" value="KAF2791721.1"/>
    <property type="molecule type" value="Genomic_DNA"/>
</dbReference>
<feature type="signal peptide" evidence="2">
    <location>
        <begin position="1"/>
        <end position="24"/>
    </location>
</feature>
<dbReference type="Proteomes" id="UP000799757">
    <property type="component" value="Unassembled WGS sequence"/>
</dbReference>
<organism evidence="3 4">
    <name type="scientific">Melanomma pulvis-pyrius CBS 109.77</name>
    <dbReference type="NCBI Taxonomy" id="1314802"/>
    <lineage>
        <taxon>Eukaryota</taxon>
        <taxon>Fungi</taxon>
        <taxon>Dikarya</taxon>
        <taxon>Ascomycota</taxon>
        <taxon>Pezizomycotina</taxon>
        <taxon>Dothideomycetes</taxon>
        <taxon>Pleosporomycetidae</taxon>
        <taxon>Pleosporales</taxon>
        <taxon>Melanommataceae</taxon>
        <taxon>Melanomma</taxon>
    </lineage>
</organism>